<evidence type="ECO:0000313" key="2">
    <source>
        <dbReference type="Proteomes" id="UP000239736"/>
    </source>
</evidence>
<reference evidence="1 2" key="1">
    <citation type="submission" date="2018-01" db="EMBL/GenBank/DDBJ databases">
        <title>Genomic Encyclopedia of Archaeal and Bacterial Type Strains, Phase II (KMG-II): from individual species to whole genera.</title>
        <authorList>
            <person name="Goeker M."/>
        </authorList>
    </citation>
    <scope>NUCLEOTIDE SEQUENCE [LARGE SCALE GENOMIC DNA]</scope>
    <source>
        <strain evidence="1 2">DSM 12048</strain>
    </source>
</reference>
<organism evidence="1 2">
    <name type="scientific">Albidovulum inexpectatum</name>
    <dbReference type="NCBI Taxonomy" id="196587"/>
    <lineage>
        <taxon>Bacteria</taxon>
        <taxon>Pseudomonadati</taxon>
        <taxon>Pseudomonadota</taxon>
        <taxon>Alphaproteobacteria</taxon>
        <taxon>Rhodobacterales</taxon>
        <taxon>Paracoccaceae</taxon>
        <taxon>Albidovulum</taxon>
    </lineage>
</organism>
<keyword evidence="2" id="KW-1185">Reference proteome</keyword>
<dbReference type="Proteomes" id="UP000239736">
    <property type="component" value="Unassembled WGS sequence"/>
</dbReference>
<dbReference type="RefSeq" id="WP_104070896.1">
    <property type="nucleotide sequence ID" value="NZ_PRDS01000005.1"/>
</dbReference>
<dbReference type="OrthoDB" id="7875156at2"/>
<accession>A0A2S5JFZ7</accession>
<evidence type="ECO:0000313" key="1">
    <source>
        <dbReference type="EMBL" id="PPB80403.1"/>
    </source>
</evidence>
<sequence>MYTIHPGLFAQIMKLPDAVRADVLEFIGATPVSERQLANMIDDILGKFGPTDLAVQPAAN</sequence>
<protein>
    <submittedName>
        <fullName evidence="1">Uncharacterized protein</fullName>
    </submittedName>
</protein>
<gene>
    <name evidence="1" type="ORF">LV82_01750</name>
</gene>
<name>A0A2S5JFZ7_9RHOB</name>
<dbReference type="EMBL" id="PRDS01000005">
    <property type="protein sequence ID" value="PPB80403.1"/>
    <property type="molecule type" value="Genomic_DNA"/>
</dbReference>
<proteinExistence type="predicted"/>
<comment type="caution">
    <text evidence="1">The sequence shown here is derived from an EMBL/GenBank/DDBJ whole genome shotgun (WGS) entry which is preliminary data.</text>
</comment>
<dbReference type="AlphaFoldDB" id="A0A2S5JFZ7"/>